<dbReference type="InterPro" id="IPR000073">
    <property type="entry name" value="AB_hydrolase_1"/>
</dbReference>
<organism evidence="2 3">
    <name type="scientific">Tateyamaria omphalii</name>
    <dbReference type="NCBI Taxonomy" id="299262"/>
    <lineage>
        <taxon>Bacteria</taxon>
        <taxon>Pseudomonadati</taxon>
        <taxon>Pseudomonadota</taxon>
        <taxon>Alphaproteobacteria</taxon>
        <taxon>Rhodobacterales</taxon>
        <taxon>Roseobacteraceae</taxon>
        <taxon>Tateyamaria</taxon>
    </lineage>
</organism>
<evidence type="ECO:0000313" key="2">
    <source>
        <dbReference type="EMBL" id="APX13845.1"/>
    </source>
</evidence>
<sequence length="261" mass="27836">MHNRTFGSGSRPALAIHCSLGHAGAWRGLADALGDQITLHAYDLPNHGKSGDWDGQGIMHDTATAMALAVMDDIDTDPIDIIGHSFGATVALRLAIEHPARVRSVAMFEPVYFAPLMADDPTFGPRYKHDTADFDAAMDAGDHTAAARAFNGTWGDGPAWDDIPPQTRTYMADRIMFVRHSGSFLIEDSAGLLTPGLFDRAAMPALLMAGALSQWALPVNDAIARRLPNVAQTTLDGVGHMGPITHPGAVAHAWSKLLNLA</sequence>
<dbReference type="AlphaFoldDB" id="A0A1P8N0K0"/>
<dbReference type="PANTHER" id="PTHR43798:SF33">
    <property type="entry name" value="HYDROLASE, PUTATIVE (AFU_ORTHOLOGUE AFUA_2G14860)-RELATED"/>
    <property type="match status" value="1"/>
</dbReference>
<keyword evidence="3" id="KW-1185">Reference proteome</keyword>
<feature type="domain" description="AB hydrolase-1" evidence="1">
    <location>
        <begin position="16"/>
        <end position="247"/>
    </location>
</feature>
<protein>
    <submittedName>
        <fullName evidence="2">Alpha/beta hydrolase</fullName>
    </submittedName>
</protein>
<evidence type="ECO:0000313" key="3">
    <source>
        <dbReference type="Proteomes" id="UP000186336"/>
    </source>
</evidence>
<reference evidence="2 3" key="1">
    <citation type="submission" date="2017-01" db="EMBL/GenBank/DDBJ databases">
        <title>Complete genome of Tateyamaria omphalii DOK1-4 isolated from seawater in Dokdo.</title>
        <authorList>
            <person name="Kim J.H."/>
            <person name="Chi W.-J."/>
        </authorList>
    </citation>
    <scope>NUCLEOTIDE SEQUENCE [LARGE SCALE GENOMIC DNA]</scope>
    <source>
        <strain evidence="2 3">DOK1-4</strain>
    </source>
</reference>
<dbReference type="STRING" id="299262.BWR18_11570"/>
<dbReference type="PANTHER" id="PTHR43798">
    <property type="entry name" value="MONOACYLGLYCEROL LIPASE"/>
    <property type="match status" value="1"/>
</dbReference>
<dbReference type="InterPro" id="IPR029058">
    <property type="entry name" value="AB_hydrolase_fold"/>
</dbReference>
<dbReference type="GO" id="GO:0016020">
    <property type="term" value="C:membrane"/>
    <property type="evidence" value="ECO:0007669"/>
    <property type="project" value="TreeGrafter"/>
</dbReference>
<dbReference type="SUPFAM" id="SSF53474">
    <property type="entry name" value="alpha/beta-Hydrolases"/>
    <property type="match status" value="1"/>
</dbReference>
<dbReference type="GO" id="GO:0016787">
    <property type="term" value="F:hydrolase activity"/>
    <property type="evidence" value="ECO:0007669"/>
    <property type="project" value="UniProtKB-KW"/>
</dbReference>
<dbReference type="Gene3D" id="3.40.50.1820">
    <property type="entry name" value="alpha/beta hydrolase"/>
    <property type="match status" value="1"/>
</dbReference>
<keyword evidence="2" id="KW-0378">Hydrolase</keyword>
<name>A0A1P8N0K0_9RHOB</name>
<dbReference type="Pfam" id="PF00561">
    <property type="entry name" value="Abhydrolase_1"/>
    <property type="match status" value="1"/>
</dbReference>
<evidence type="ECO:0000259" key="1">
    <source>
        <dbReference type="Pfam" id="PF00561"/>
    </source>
</evidence>
<accession>A0A1P8N0K0</accession>
<dbReference type="EMBL" id="CP019312">
    <property type="protein sequence ID" value="APX13845.1"/>
    <property type="molecule type" value="Genomic_DNA"/>
</dbReference>
<dbReference type="Proteomes" id="UP000186336">
    <property type="component" value="Chromosome"/>
</dbReference>
<gene>
    <name evidence="2" type="ORF">BWR18_11570</name>
</gene>
<dbReference type="KEGG" id="tom:BWR18_11570"/>
<dbReference type="PRINTS" id="PR00111">
    <property type="entry name" value="ABHYDROLASE"/>
</dbReference>
<proteinExistence type="predicted"/>
<dbReference type="InterPro" id="IPR050266">
    <property type="entry name" value="AB_hydrolase_sf"/>
</dbReference>